<keyword evidence="1" id="KW-0732">Signal</keyword>
<gene>
    <name evidence="2" type="ORF">PBS001_LOCUS873</name>
</gene>
<keyword evidence="3" id="KW-1185">Reference proteome</keyword>
<proteinExistence type="predicted"/>
<dbReference type="Proteomes" id="UP001158986">
    <property type="component" value="Unassembled WGS sequence"/>
</dbReference>
<dbReference type="EMBL" id="CAKLCB010000051">
    <property type="protein sequence ID" value="CAH0514097.1"/>
    <property type="molecule type" value="Genomic_DNA"/>
</dbReference>
<comment type="caution">
    <text evidence="2">The sequence shown here is derived from an EMBL/GenBank/DDBJ whole genome shotgun (WGS) entry which is preliminary data.</text>
</comment>
<evidence type="ECO:0000256" key="1">
    <source>
        <dbReference type="SAM" id="SignalP"/>
    </source>
</evidence>
<evidence type="ECO:0000313" key="3">
    <source>
        <dbReference type="Proteomes" id="UP001158986"/>
    </source>
</evidence>
<protein>
    <recommendedName>
        <fullName evidence="4">RxLR effector protein</fullName>
    </recommendedName>
</protein>
<sequence>MRLGCIIAILIAVTLHTSSTAFPETLLAILASNAPQDAVASVDADVERHLRRAKPGAGDNTGKRMLAVHGNPGSFLTFVADHTFGAHRPQDDSTRPILIKEEDDVAVKPGSIKTKMGNFVEGFSAAHKLAAAVRADTHKTRFAIRYTCPDVRASRLMCIDVI</sequence>
<reference evidence="2 3" key="1">
    <citation type="submission" date="2021-11" db="EMBL/GenBank/DDBJ databases">
        <authorList>
            <person name="Islam A."/>
            <person name="Islam S."/>
            <person name="Flora M.S."/>
            <person name="Rahman M."/>
            <person name="Ziaur R.M."/>
            <person name="Epstein J.H."/>
            <person name="Hassan M."/>
            <person name="Klassen M."/>
            <person name="Woodard K."/>
            <person name="Webb A."/>
            <person name="Webby R.J."/>
            <person name="El Zowalaty M.E."/>
        </authorList>
    </citation>
    <scope>NUCLEOTIDE SEQUENCE [LARGE SCALE GENOMIC DNA]</scope>
    <source>
        <strain evidence="2">Pbs1</strain>
    </source>
</reference>
<organism evidence="2 3">
    <name type="scientific">Peronospora belbahrii</name>
    <dbReference type="NCBI Taxonomy" id="622444"/>
    <lineage>
        <taxon>Eukaryota</taxon>
        <taxon>Sar</taxon>
        <taxon>Stramenopiles</taxon>
        <taxon>Oomycota</taxon>
        <taxon>Peronosporomycetes</taxon>
        <taxon>Peronosporales</taxon>
        <taxon>Peronosporaceae</taxon>
        <taxon>Peronospora</taxon>
    </lineage>
</organism>
<accession>A0ABN8CLW8</accession>
<evidence type="ECO:0008006" key="4">
    <source>
        <dbReference type="Google" id="ProtNLM"/>
    </source>
</evidence>
<name>A0ABN8CLW8_9STRA</name>
<evidence type="ECO:0000313" key="2">
    <source>
        <dbReference type="EMBL" id="CAH0514097.1"/>
    </source>
</evidence>
<feature type="chain" id="PRO_5046295071" description="RxLR effector protein" evidence="1">
    <location>
        <begin position="22"/>
        <end position="162"/>
    </location>
</feature>
<feature type="signal peptide" evidence="1">
    <location>
        <begin position="1"/>
        <end position="21"/>
    </location>
</feature>